<evidence type="ECO:0000313" key="3">
    <source>
        <dbReference type="Proteomes" id="UP000237684"/>
    </source>
</evidence>
<reference evidence="2 3" key="1">
    <citation type="journal article" date="2018" name="Syst. Appl. Microbiol.">
        <title>Abditibacterium utsteinense sp. nov., the first cultivated member of candidate phylum FBP, isolated from ice-free Antarctic soil samples.</title>
        <authorList>
            <person name="Tahon G."/>
            <person name="Tytgat B."/>
            <person name="Lebbe L."/>
            <person name="Carlier A."/>
            <person name="Willems A."/>
        </authorList>
    </citation>
    <scope>NUCLEOTIDE SEQUENCE [LARGE SCALE GENOMIC DNA]</scope>
    <source>
        <strain evidence="2 3">LMG 29911</strain>
    </source>
</reference>
<dbReference type="Pfam" id="PF13539">
    <property type="entry name" value="Peptidase_M15_4"/>
    <property type="match status" value="1"/>
</dbReference>
<dbReference type="GO" id="GO:0004180">
    <property type="term" value="F:carboxypeptidase activity"/>
    <property type="evidence" value="ECO:0007669"/>
    <property type="project" value="UniProtKB-KW"/>
</dbReference>
<dbReference type="EMBL" id="NIGF01000003">
    <property type="protein sequence ID" value="PQV64787.1"/>
    <property type="molecule type" value="Genomic_DNA"/>
</dbReference>
<organism evidence="2 3">
    <name type="scientific">Abditibacterium utsteinense</name>
    <dbReference type="NCBI Taxonomy" id="1960156"/>
    <lineage>
        <taxon>Bacteria</taxon>
        <taxon>Pseudomonadati</taxon>
        <taxon>Abditibacteriota</taxon>
        <taxon>Abditibacteriia</taxon>
        <taxon>Abditibacteriales</taxon>
        <taxon>Abditibacteriaceae</taxon>
        <taxon>Abditibacterium</taxon>
    </lineage>
</organism>
<dbReference type="Gene3D" id="3.30.1380.10">
    <property type="match status" value="1"/>
</dbReference>
<comment type="caution">
    <text evidence="2">The sequence shown here is derived from an EMBL/GenBank/DDBJ whole genome shotgun (WGS) entry which is preliminary data.</text>
</comment>
<accession>A0A2S8SVG4</accession>
<dbReference type="AlphaFoldDB" id="A0A2S8SVG4"/>
<keyword evidence="2" id="KW-0378">Hydrolase</keyword>
<keyword evidence="2" id="KW-0121">Carboxypeptidase</keyword>
<dbReference type="InParanoid" id="A0A2S8SVG4"/>
<dbReference type="OrthoDB" id="9799970at2"/>
<dbReference type="SUPFAM" id="SSF55166">
    <property type="entry name" value="Hedgehog/DD-peptidase"/>
    <property type="match status" value="1"/>
</dbReference>
<name>A0A2S8SVG4_9BACT</name>
<dbReference type="RefSeq" id="WP_105482676.1">
    <property type="nucleotide sequence ID" value="NZ_NIGF01000003.1"/>
</dbReference>
<protein>
    <submittedName>
        <fullName evidence="2">D-alanyl-D-alanine carboxypeptidase</fullName>
    </submittedName>
</protein>
<dbReference type="InterPro" id="IPR039561">
    <property type="entry name" value="Peptidase_M15C"/>
</dbReference>
<feature type="domain" description="Peptidase M15C" evidence="1">
    <location>
        <begin position="96"/>
        <end position="170"/>
    </location>
</feature>
<dbReference type="InterPro" id="IPR009045">
    <property type="entry name" value="Zn_M74/Hedgehog-like"/>
</dbReference>
<keyword evidence="2" id="KW-0645">Protease</keyword>
<proteinExistence type="predicted"/>
<sequence length="173" mass="19391">MTLAQALQNSSAPPDILATQTLIELEFWNFSGEIQSGFLVAHRELETEIRAIFADVLVAQFPIFQMLPVSEFRWSDGVSMAQNNTSAFNYRRKVGKTALSYHATGRAIDINPRQNPYICGDLVLPPGAFYNSETPGTLTENGAVVRAFESRGWVWGGRWQQIQDFHHFEKPAG</sequence>
<evidence type="ECO:0000313" key="2">
    <source>
        <dbReference type="EMBL" id="PQV64787.1"/>
    </source>
</evidence>
<gene>
    <name evidence="2" type="ORF">B1R32_10354</name>
</gene>
<dbReference type="Proteomes" id="UP000237684">
    <property type="component" value="Unassembled WGS sequence"/>
</dbReference>
<keyword evidence="3" id="KW-1185">Reference proteome</keyword>
<evidence type="ECO:0000259" key="1">
    <source>
        <dbReference type="Pfam" id="PF13539"/>
    </source>
</evidence>